<sequence>MGSETKYFDVDFDAWVQALLEKHHVPGISIGVVDEGRVFTKAYGFARLPDVPATSETMYFTGSTTKAMVGAALGRLMSDEPESHQQKENKQLQTLQRQRWATPISKILPEDFVLEDQHACSEITVEDALSHRTGFSGADNLYGRWMGSQPKGITKALRFLGGPNKSFRMTFQYNNLMYSVLGDVLETTTGLLWGDALRKLIWQPLKMVSTFWKLDEVPDVKKNAVAYGYFWLPSEDSEDEEGKGQFIRERYLDFAGIAPAGSVISNVVDYAKWIKALLDAASPRGMTEESQHQAASSEEDQPTVITPNLFAELTSPRTLQPLPPPMNKNSHLTPRLYSLGWFNMSSTMGLKHPIVAHAGGLTGFGTQLYMLPNDEFGCVTLGNTMISSHRIGEAVCIELMARKFALSGTSKDGFAESLSNFDALDKLAALAGKVSEPSPSESATIVDTSQGDRLPDDLCDELAGTYHHPAYGPCRVSRAQGPERDRVLCGFQVAEKNKQDLEANWNKAQTLYVLPVGHHTWGNQFVLHMRKPEEKGESGTSTPPDGKGVVHLDLECLSLHGQDPEETSIDSSMSQASKPHPPKTVWETQHFCRNGAAFKAVPIPEKGTRTTDGPPGSGWTLGLRLANEYLSVDGTTDEGWEGEMAWFTK</sequence>
<dbReference type="InterPro" id="IPR050491">
    <property type="entry name" value="AmpC-like"/>
</dbReference>
<dbReference type="Pfam" id="PF00144">
    <property type="entry name" value="Beta-lactamase"/>
    <property type="match status" value="1"/>
</dbReference>
<evidence type="ECO:0000256" key="2">
    <source>
        <dbReference type="SAM" id="MobiDB-lite"/>
    </source>
</evidence>
<protein>
    <recommendedName>
        <fullName evidence="3">Beta-lactamase-related domain-containing protein</fullName>
    </recommendedName>
</protein>
<dbReference type="InterPro" id="IPR012338">
    <property type="entry name" value="Beta-lactam/transpept-like"/>
</dbReference>
<dbReference type="EMBL" id="JAPDRN010000029">
    <property type="protein sequence ID" value="KAJ9636496.1"/>
    <property type="molecule type" value="Genomic_DNA"/>
</dbReference>
<comment type="similarity">
    <text evidence="1">Belongs to the peptidase S12 family.</text>
</comment>
<evidence type="ECO:0000313" key="4">
    <source>
        <dbReference type="EMBL" id="KAJ9636496.1"/>
    </source>
</evidence>
<evidence type="ECO:0000313" key="5">
    <source>
        <dbReference type="Proteomes" id="UP001172681"/>
    </source>
</evidence>
<reference evidence="4" key="1">
    <citation type="submission" date="2022-10" db="EMBL/GenBank/DDBJ databases">
        <title>Culturing micro-colonial fungi from biological soil crusts in the Mojave desert and describing Neophaeococcomyces mojavensis, and introducing the new genera and species Taxawa tesnikishii.</title>
        <authorList>
            <person name="Kurbessoian T."/>
            <person name="Stajich J.E."/>
        </authorList>
    </citation>
    <scope>NUCLEOTIDE SEQUENCE</scope>
    <source>
        <strain evidence="4">TK_35</strain>
    </source>
</reference>
<dbReference type="SUPFAM" id="SSF56601">
    <property type="entry name" value="beta-lactamase/transpeptidase-like"/>
    <property type="match status" value="1"/>
</dbReference>
<keyword evidence="5" id="KW-1185">Reference proteome</keyword>
<evidence type="ECO:0000256" key="1">
    <source>
        <dbReference type="ARBA" id="ARBA00038215"/>
    </source>
</evidence>
<accession>A0AA38Y772</accession>
<gene>
    <name evidence="4" type="ORF">H2204_005329</name>
</gene>
<dbReference type="Gene3D" id="3.40.710.10">
    <property type="entry name" value="DD-peptidase/beta-lactamase superfamily"/>
    <property type="match status" value="1"/>
</dbReference>
<dbReference type="InterPro" id="IPR001466">
    <property type="entry name" value="Beta-lactam-related"/>
</dbReference>
<proteinExistence type="inferred from homology"/>
<organism evidence="4 5">
    <name type="scientific">Knufia peltigerae</name>
    <dbReference type="NCBI Taxonomy" id="1002370"/>
    <lineage>
        <taxon>Eukaryota</taxon>
        <taxon>Fungi</taxon>
        <taxon>Dikarya</taxon>
        <taxon>Ascomycota</taxon>
        <taxon>Pezizomycotina</taxon>
        <taxon>Eurotiomycetes</taxon>
        <taxon>Chaetothyriomycetidae</taxon>
        <taxon>Chaetothyriales</taxon>
        <taxon>Trichomeriaceae</taxon>
        <taxon>Knufia</taxon>
    </lineage>
</organism>
<feature type="domain" description="Beta-lactamase-related" evidence="3">
    <location>
        <begin position="12"/>
        <end position="386"/>
    </location>
</feature>
<dbReference type="PANTHER" id="PTHR46825:SF9">
    <property type="entry name" value="BETA-LACTAMASE-RELATED DOMAIN-CONTAINING PROTEIN"/>
    <property type="match status" value="1"/>
</dbReference>
<dbReference type="Proteomes" id="UP001172681">
    <property type="component" value="Unassembled WGS sequence"/>
</dbReference>
<dbReference type="PANTHER" id="PTHR46825">
    <property type="entry name" value="D-ALANYL-D-ALANINE-CARBOXYPEPTIDASE/ENDOPEPTIDASE AMPH"/>
    <property type="match status" value="1"/>
</dbReference>
<feature type="region of interest" description="Disordered" evidence="2">
    <location>
        <begin position="562"/>
        <end position="583"/>
    </location>
</feature>
<evidence type="ECO:0000259" key="3">
    <source>
        <dbReference type="Pfam" id="PF00144"/>
    </source>
</evidence>
<name>A0AA38Y772_9EURO</name>
<dbReference type="AlphaFoldDB" id="A0AA38Y772"/>
<comment type="caution">
    <text evidence="4">The sequence shown here is derived from an EMBL/GenBank/DDBJ whole genome shotgun (WGS) entry which is preliminary data.</text>
</comment>